<proteinExistence type="predicted"/>
<evidence type="ECO:0000313" key="1">
    <source>
        <dbReference type="EMBL" id="KAI3751453.1"/>
    </source>
</evidence>
<keyword evidence="2" id="KW-1185">Reference proteome</keyword>
<dbReference type="Proteomes" id="UP001055811">
    <property type="component" value="Linkage Group LG04"/>
</dbReference>
<evidence type="ECO:0000313" key="2">
    <source>
        <dbReference type="Proteomes" id="UP001055811"/>
    </source>
</evidence>
<reference evidence="2" key="1">
    <citation type="journal article" date="2022" name="Mol. Ecol. Resour.">
        <title>The genomes of chicory, endive, great burdock and yacon provide insights into Asteraceae palaeo-polyploidization history and plant inulin production.</title>
        <authorList>
            <person name="Fan W."/>
            <person name="Wang S."/>
            <person name="Wang H."/>
            <person name="Wang A."/>
            <person name="Jiang F."/>
            <person name="Liu H."/>
            <person name="Zhao H."/>
            <person name="Xu D."/>
            <person name="Zhang Y."/>
        </authorList>
    </citation>
    <scope>NUCLEOTIDE SEQUENCE [LARGE SCALE GENOMIC DNA]</scope>
    <source>
        <strain evidence="2">cv. Punajuju</strain>
    </source>
</reference>
<organism evidence="1 2">
    <name type="scientific">Cichorium intybus</name>
    <name type="common">Chicory</name>
    <dbReference type="NCBI Taxonomy" id="13427"/>
    <lineage>
        <taxon>Eukaryota</taxon>
        <taxon>Viridiplantae</taxon>
        <taxon>Streptophyta</taxon>
        <taxon>Embryophyta</taxon>
        <taxon>Tracheophyta</taxon>
        <taxon>Spermatophyta</taxon>
        <taxon>Magnoliopsida</taxon>
        <taxon>eudicotyledons</taxon>
        <taxon>Gunneridae</taxon>
        <taxon>Pentapetalae</taxon>
        <taxon>asterids</taxon>
        <taxon>campanulids</taxon>
        <taxon>Asterales</taxon>
        <taxon>Asteraceae</taxon>
        <taxon>Cichorioideae</taxon>
        <taxon>Cichorieae</taxon>
        <taxon>Cichoriinae</taxon>
        <taxon>Cichorium</taxon>
    </lineage>
</organism>
<sequence length="172" mass="18971">MGEVPAQSSAVFPGQIKDLGLLDTLLHYKNPFLVIYINRKIGPGKVSWRESSEFYYYSHDLKKLKQGLIENEALSFTNLIAPSFSPTCFGESLILIPSALVSEDPRSKGLMADALSQKAELAALKYLSHVSYLRTAFNFKSIALPPQEGLIGISAMAWKQATLTIFRSSSPN</sequence>
<name>A0ACB9DYE5_CICIN</name>
<accession>A0ACB9DYE5</accession>
<comment type="caution">
    <text evidence="1">The sequence shown here is derived from an EMBL/GenBank/DDBJ whole genome shotgun (WGS) entry which is preliminary data.</text>
</comment>
<dbReference type="EMBL" id="CM042012">
    <property type="protein sequence ID" value="KAI3751453.1"/>
    <property type="molecule type" value="Genomic_DNA"/>
</dbReference>
<reference evidence="1 2" key="2">
    <citation type="journal article" date="2022" name="Mol. Ecol. Resour.">
        <title>The genomes of chicory, endive, great burdock and yacon provide insights into Asteraceae paleo-polyploidization history and plant inulin production.</title>
        <authorList>
            <person name="Fan W."/>
            <person name="Wang S."/>
            <person name="Wang H."/>
            <person name="Wang A."/>
            <person name="Jiang F."/>
            <person name="Liu H."/>
            <person name="Zhao H."/>
            <person name="Xu D."/>
            <person name="Zhang Y."/>
        </authorList>
    </citation>
    <scope>NUCLEOTIDE SEQUENCE [LARGE SCALE GENOMIC DNA]</scope>
    <source>
        <strain evidence="2">cv. Punajuju</strain>
        <tissue evidence="1">Leaves</tissue>
    </source>
</reference>
<protein>
    <submittedName>
        <fullName evidence="1">Uncharacterized protein</fullName>
    </submittedName>
</protein>
<gene>
    <name evidence="1" type="ORF">L2E82_22539</name>
</gene>